<dbReference type="EMBL" id="QRTC01000082">
    <property type="protein sequence ID" value="RGQ34398.1"/>
    <property type="molecule type" value="Genomic_DNA"/>
</dbReference>
<accession>A0A412AT70</accession>
<dbReference type="InterPro" id="IPR001633">
    <property type="entry name" value="EAL_dom"/>
</dbReference>
<sequence length="120" mass="13938">MQFTYIEKLYLEYQDKMINDEKGLNQTDLLELELTESIFFSDRGIEYVKKQIQEMHRIGFRCSQDDFGAGYSSLGLLMEFDVDVAKLDRRFLLDVGRKKTRDVVIAITELTQKIGAKTVA</sequence>
<organism evidence="2 3">
    <name type="scientific">[Clostridium] leptum</name>
    <dbReference type="NCBI Taxonomy" id="1535"/>
    <lineage>
        <taxon>Bacteria</taxon>
        <taxon>Bacillati</taxon>
        <taxon>Bacillota</taxon>
        <taxon>Clostridia</taxon>
        <taxon>Eubacteriales</taxon>
        <taxon>Oscillospiraceae</taxon>
        <taxon>Oscillospiraceae incertae sedis</taxon>
    </lineage>
</organism>
<protein>
    <submittedName>
        <fullName evidence="2">EAL domain-containing protein</fullName>
    </submittedName>
</protein>
<comment type="caution">
    <text evidence="2">The sequence shown here is derived from an EMBL/GenBank/DDBJ whole genome shotgun (WGS) entry which is preliminary data.</text>
</comment>
<dbReference type="Gene3D" id="3.20.20.450">
    <property type="entry name" value="EAL domain"/>
    <property type="match status" value="1"/>
</dbReference>
<dbReference type="InterPro" id="IPR035919">
    <property type="entry name" value="EAL_sf"/>
</dbReference>
<dbReference type="Proteomes" id="UP000284751">
    <property type="component" value="Unassembled WGS sequence"/>
</dbReference>
<name>A0A412AT70_9FIRM</name>
<dbReference type="Pfam" id="PF00563">
    <property type="entry name" value="EAL"/>
    <property type="match status" value="1"/>
</dbReference>
<feature type="domain" description="EAL" evidence="1">
    <location>
        <begin position="1"/>
        <end position="120"/>
    </location>
</feature>
<proteinExistence type="predicted"/>
<dbReference type="PANTHER" id="PTHR44757">
    <property type="entry name" value="DIGUANYLATE CYCLASE DGCP"/>
    <property type="match status" value="1"/>
</dbReference>
<dbReference type="AlphaFoldDB" id="A0A412AT70"/>
<dbReference type="PANTHER" id="PTHR44757:SF2">
    <property type="entry name" value="BIOFILM ARCHITECTURE MAINTENANCE PROTEIN MBAA"/>
    <property type="match status" value="1"/>
</dbReference>
<evidence type="ECO:0000313" key="3">
    <source>
        <dbReference type="Proteomes" id="UP000284751"/>
    </source>
</evidence>
<dbReference type="PROSITE" id="PS50883">
    <property type="entry name" value="EAL"/>
    <property type="match status" value="1"/>
</dbReference>
<reference evidence="2 3" key="1">
    <citation type="submission" date="2018-08" db="EMBL/GenBank/DDBJ databases">
        <title>A genome reference for cultivated species of the human gut microbiota.</title>
        <authorList>
            <person name="Zou Y."/>
            <person name="Xue W."/>
            <person name="Luo G."/>
        </authorList>
    </citation>
    <scope>NUCLEOTIDE SEQUENCE [LARGE SCALE GENOMIC DNA]</scope>
    <source>
        <strain evidence="2 3">AF28-26</strain>
    </source>
</reference>
<gene>
    <name evidence="2" type="ORF">DWY99_13550</name>
</gene>
<evidence type="ECO:0000259" key="1">
    <source>
        <dbReference type="PROSITE" id="PS50883"/>
    </source>
</evidence>
<dbReference type="SUPFAM" id="SSF141868">
    <property type="entry name" value="EAL domain-like"/>
    <property type="match status" value="1"/>
</dbReference>
<evidence type="ECO:0000313" key="2">
    <source>
        <dbReference type="EMBL" id="RGQ34398.1"/>
    </source>
</evidence>
<dbReference type="InterPro" id="IPR052155">
    <property type="entry name" value="Biofilm_reg_signaling"/>
</dbReference>